<dbReference type="PANTHER" id="PTHR43808:SF8">
    <property type="entry name" value="PEPTIDASE M20 DIMERISATION DOMAIN-CONTAINING PROTEIN"/>
    <property type="match status" value="1"/>
</dbReference>
<keyword evidence="3" id="KW-0479">Metal-binding</keyword>
<evidence type="ECO:0000313" key="8">
    <source>
        <dbReference type="EMBL" id="SCB91129.1"/>
    </source>
</evidence>
<comment type="cofactor">
    <cofactor evidence="1">
        <name>Zn(2+)</name>
        <dbReference type="ChEBI" id="CHEBI:29105"/>
    </cofactor>
</comment>
<feature type="domain" description="Peptidase M20 dimerisation" evidence="6">
    <location>
        <begin position="209"/>
        <end position="314"/>
    </location>
</feature>
<evidence type="ECO:0000256" key="2">
    <source>
        <dbReference type="ARBA" id="ARBA00006247"/>
    </source>
</evidence>
<dbReference type="InterPro" id="IPR050072">
    <property type="entry name" value="Peptidase_M20A"/>
</dbReference>
<dbReference type="AlphaFoldDB" id="A0A4Y4G283"/>
<dbReference type="GO" id="GO:0016787">
    <property type="term" value="F:hydrolase activity"/>
    <property type="evidence" value="ECO:0007669"/>
    <property type="project" value="UniProtKB-KW"/>
</dbReference>
<dbReference type="EMBL" id="FMAW01000006">
    <property type="protein sequence ID" value="SCB91129.1"/>
    <property type="molecule type" value="Genomic_DNA"/>
</dbReference>
<reference evidence="7 10" key="2">
    <citation type="submission" date="2020-04" db="EMBL/GenBank/DDBJ databases">
        <title>MicrobeNet Type strains.</title>
        <authorList>
            <person name="Nicholson A.C."/>
        </authorList>
    </citation>
    <scope>NUCLEOTIDE SEQUENCE [LARGE SCALE GENOMIC DNA]</scope>
    <source>
        <strain evidence="7 10">CCUG 33494</strain>
    </source>
</reference>
<dbReference type="RefSeq" id="WP_074427274.1">
    <property type="nucleotide sequence ID" value="NZ_BJEG01000004.1"/>
</dbReference>
<dbReference type="Proteomes" id="UP000585749">
    <property type="component" value="Unassembled WGS sequence"/>
</dbReference>
<accession>A0A4Y4G283</accession>
<evidence type="ECO:0000313" key="10">
    <source>
        <dbReference type="Proteomes" id="UP000585749"/>
    </source>
</evidence>
<evidence type="ECO:0000256" key="1">
    <source>
        <dbReference type="ARBA" id="ARBA00001947"/>
    </source>
</evidence>
<evidence type="ECO:0000256" key="3">
    <source>
        <dbReference type="ARBA" id="ARBA00022723"/>
    </source>
</evidence>
<dbReference type="SUPFAM" id="SSF53187">
    <property type="entry name" value="Zn-dependent exopeptidases"/>
    <property type="match status" value="1"/>
</dbReference>
<keyword evidence="9" id="KW-1185">Reference proteome</keyword>
<evidence type="ECO:0000256" key="4">
    <source>
        <dbReference type="ARBA" id="ARBA00022801"/>
    </source>
</evidence>
<keyword evidence="5" id="KW-0862">Zinc</keyword>
<dbReference type="EMBL" id="JAAXPM010000005">
    <property type="protein sequence ID" value="NKY66973.1"/>
    <property type="molecule type" value="Genomic_DNA"/>
</dbReference>
<dbReference type="NCBIfam" id="NF006365">
    <property type="entry name" value="PRK08588.1"/>
    <property type="match status" value="1"/>
</dbReference>
<dbReference type="SUPFAM" id="SSF55031">
    <property type="entry name" value="Bacterial exopeptidase dimerisation domain"/>
    <property type="match status" value="1"/>
</dbReference>
<dbReference type="InterPro" id="IPR002933">
    <property type="entry name" value="Peptidase_M20"/>
</dbReference>
<comment type="similarity">
    <text evidence="2">Belongs to the peptidase M20A family.</text>
</comment>
<reference evidence="8 9" key="1">
    <citation type="submission" date="2016-08" db="EMBL/GenBank/DDBJ databases">
        <authorList>
            <person name="Varghese N."/>
            <person name="Submissions Spin"/>
        </authorList>
    </citation>
    <scope>NUCLEOTIDE SEQUENCE [LARGE SCALE GENOMIC DNA]</scope>
    <source>
        <strain evidence="8 9">R-53116</strain>
    </source>
</reference>
<sequence>MTDQDKIALLSDLVAINTVADHEKKIAVYLQDYFAQHGIDSKLVDVAPNRANLIAEIGDGKGPVLAFAGHLDTVHEGDFNTWDTDPFTLNIQNDKLFGRGVTDMKGGLAAFVIAFMELHDRHEPLHGTLRFIATADEEKNELGADKLAAEGYLTDIDAVIIGEPTGVALNEISEYFTSGGAVIDPSTLKKLQQAAVTSKAAEQHFIFFAHKGFLAYDVTATGKAAHSSMPKLGVDAINHLVQYYQAEQTLYDTLPEESPILAKTMRGANIIQGGAQQNSVSDLATLTELTRTIPELPAQTLIERLQALIANLNQGDETMNLSLHVNAYDDAVVTPRDSQLIKIVQDIIPNYLIEPMVAPTIAVSLGTDAAAFVHANPNVQLAIIGPGNTTAHKANEYVSQQAYFAMVDIYREVAKQYLK</sequence>
<dbReference type="Pfam" id="PF01546">
    <property type="entry name" value="Peptidase_M20"/>
    <property type="match status" value="1"/>
</dbReference>
<proteinExistence type="inferred from homology"/>
<dbReference type="CDD" id="cd08659">
    <property type="entry name" value="M20_ArgE_DapE-like"/>
    <property type="match status" value="1"/>
</dbReference>
<dbReference type="PANTHER" id="PTHR43808">
    <property type="entry name" value="ACETYLORNITHINE DEACETYLASE"/>
    <property type="match status" value="1"/>
</dbReference>
<dbReference type="GO" id="GO:0046872">
    <property type="term" value="F:metal ion binding"/>
    <property type="evidence" value="ECO:0007669"/>
    <property type="project" value="UniProtKB-KW"/>
</dbReference>
<evidence type="ECO:0000313" key="9">
    <source>
        <dbReference type="Proteomes" id="UP000182448"/>
    </source>
</evidence>
<evidence type="ECO:0000259" key="6">
    <source>
        <dbReference type="Pfam" id="PF07687"/>
    </source>
</evidence>
<keyword evidence="4 7" id="KW-0378">Hydrolase</keyword>
<gene>
    <name evidence="8" type="ORF">GA0061075_10641</name>
    <name evidence="7" type="ORF">HF960_04720</name>
</gene>
<comment type="caution">
    <text evidence="7">The sequence shown here is derived from an EMBL/GenBank/DDBJ whole genome shotgun (WGS) entry which is preliminary data.</text>
</comment>
<dbReference type="PROSITE" id="PS00758">
    <property type="entry name" value="ARGE_DAPE_CPG2_1"/>
    <property type="match status" value="1"/>
</dbReference>
<dbReference type="InterPro" id="IPR036264">
    <property type="entry name" value="Bact_exopeptidase_dim_dom"/>
</dbReference>
<name>A0A4Y4G283_WEIHE</name>
<evidence type="ECO:0000313" key="7">
    <source>
        <dbReference type="EMBL" id="NKY66973.1"/>
    </source>
</evidence>
<dbReference type="InterPro" id="IPR011650">
    <property type="entry name" value="Peptidase_M20_dimer"/>
</dbReference>
<dbReference type="Gene3D" id="3.40.630.10">
    <property type="entry name" value="Zn peptidases"/>
    <property type="match status" value="1"/>
</dbReference>
<dbReference type="Pfam" id="PF07687">
    <property type="entry name" value="M20_dimer"/>
    <property type="match status" value="1"/>
</dbReference>
<protein>
    <submittedName>
        <fullName evidence="7">M20/M25/M40 family metallo-hydrolase</fullName>
    </submittedName>
    <submittedName>
        <fullName evidence="8">Succinyl-diaminopimelate desuccinylase</fullName>
    </submittedName>
</protein>
<evidence type="ECO:0000256" key="5">
    <source>
        <dbReference type="ARBA" id="ARBA00022833"/>
    </source>
</evidence>
<dbReference type="Gene3D" id="3.30.70.360">
    <property type="match status" value="1"/>
</dbReference>
<organism evidence="7 10">
    <name type="scientific">Weissella hellenica</name>
    <dbReference type="NCBI Taxonomy" id="46256"/>
    <lineage>
        <taxon>Bacteria</taxon>
        <taxon>Bacillati</taxon>
        <taxon>Bacillota</taxon>
        <taxon>Bacilli</taxon>
        <taxon>Lactobacillales</taxon>
        <taxon>Lactobacillaceae</taxon>
        <taxon>Weissella</taxon>
    </lineage>
</organism>
<dbReference type="OrthoDB" id="9792335at2"/>
<dbReference type="InterPro" id="IPR001261">
    <property type="entry name" value="ArgE/DapE_CS"/>
</dbReference>
<dbReference type="Proteomes" id="UP000182448">
    <property type="component" value="Unassembled WGS sequence"/>
</dbReference>